<accession>A0A074Y601</accession>
<keyword evidence="1" id="KW-1133">Transmembrane helix</keyword>
<keyword evidence="1" id="KW-0812">Transmembrane</keyword>
<evidence type="ECO:0000313" key="2">
    <source>
        <dbReference type="EMBL" id="KEQ91409.1"/>
    </source>
</evidence>
<proteinExistence type="predicted"/>
<dbReference type="EMBL" id="KL584779">
    <property type="protein sequence ID" value="KEQ91409.1"/>
    <property type="molecule type" value="Genomic_DNA"/>
</dbReference>
<dbReference type="InParanoid" id="A0A074Y601"/>
<dbReference type="RefSeq" id="XP_013339894.1">
    <property type="nucleotide sequence ID" value="XM_013484440.1"/>
</dbReference>
<dbReference type="GeneID" id="25368666"/>
<sequence>MLKNWLSFSPPCSYEYFPFLHTGGHDLISFSCIPFASKSSVKVLFASFHVCCGIFFVFFSRQVAEIIATFLNFLNS</sequence>
<protein>
    <submittedName>
        <fullName evidence="2">Uncharacterized protein</fullName>
    </submittedName>
</protein>
<keyword evidence="3" id="KW-1185">Reference proteome</keyword>
<reference evidence="2 3" key="1">
    <citation type="journal article" date="2014" name="BMC Genomics">
        <title>Genome sequencing of four Aureobasidium pullulans varieties: biotechnological potential, stress tolerance, and description of new species.</title>
        <authorList>
            <person name="Gostin Ar C."/>
            <person name="Ohm R.A."/>
            <person name="Kogej T."/>
            <person name="Sonjak S."/>
            <person name="Turk M."/>
            <person name="Zajc J."/>
            <person name="Zalar P."/>
            <person name="Grube M."/>
            <person name="Sun H."/>
            <person name="Han J."/>
            <person name="Sharma A."/>
            <person name="Chiniquy J."/>
            <person name="Ngan C.Y."/>
            <person name="Lipzen A."/>
            <person name="Barry K."/>
            <person name="Grigoriev I.V."/>
            <person name="Gunde-Cimerman N."/>
        </authorList>
    </citation>
    <scope>NUCLEOTIDE SEQUENCE [LARGE SCALE GENOMIC DNA]</scope>
    <source>
        <strain evidence="2 3">EXF-2481</strain>
    </source>
</reference>
<dbReference type="AlphaFoldDB" id="A0A074Y601"/>
<dbReference type="Proteomes" id="UP000030641">
    <property type="component" value="Unassembled WGS sequence"/>
</dbReference>
<name>A0A074Y601_AURSE</name>
<keyword evidence="1" id="KW-0472">Membrane</keyword>
<evidence type="ECO:0000313" key="3">
    <source>
        <dbReference type="Proteomes" id="UP000030641"/>
    </source>
</evidence>
<gene>
    <name evidence="2" type="ORF">AUEXF2481DRAFT_503864</name>
</gene>
<feature type="transmembrane region" description="Helical" evidence="1">
    <location>
        <begin position="43"/>
        <end position="60"/>
    </location>
</feature>
<dbReference type="HOGENOM" id="CLU_2654094_0_0_1"/>
<evidence type="ECO:0000256" key="1">
    <source>
        <dbReference type="SAM" id="Phobius"/>
    </source>
</evidence>
<organism evidence="2 3">
    <name type="scientific">Aureobasidium subglaciale (strain EXF-2481)</name>
    <name type="common">Aureobasidium pullulans var. subglaciale</name>
    <dbReference type="NCBI Taxonomy" id="1043005"/>
    <lineage>
        <taxon>Eukaryota</taxon>
        <taxon>Fungi</taxon>
        <taxon>Dikarya</taxon>
        <taxon>Ascomycota</taxon>
        <taxon>Pezizomycotina</taxon>
        <taxon>Dothideomycetes</taxon>
        <taxon>Dothideomycetidae</taxon>
        <taxon>Dothideales</taxon>
        <taxon>Saccotheciaceae</taxon>
        <taxon>Aureobasidium</taxon>
    </lineage>
</organism>